<feature type="domain" description="Aconitase A/isopropylmalate dehydratase small subunit swivel" evidence="3">
    <location>
        <begin position="59"/>
        <end position="111"/>
    </location>
</feature>
<reference evidence="4 5" key="1">
    <citation type="journal article" date="2019" name="ISME J.">
        <title>Genome analyses of uncultured TG2/ZB3 bacteria in 'Margulisbacteria' specifically attached to ectosymbiotic spirochetes of protists in the termite gut.</title>
        <authorList>
            <person name="Utami Y.D."/>
            <person name="Kuwahara H."/>
            <person name="Igai K."/>
            <person name="Murakami T."/>
            <person name="Sugaya K."/>
            <person name="Morikawa T."/>
            <person name="Nagura Y."/>
            <person name="Yuki M."/>
            <person name="Deevong P."/>
            <person name="Inoue T."/>
            <person name="Kihara K."/>
            <person name="Lo N."/>
            <person name="Yamada A."/>
            <person name="Ohkuma M."/>
            <person name="Hongoh Y."/>
        </authorList>
    </citation>
    <scope>NUCLEOTIDE SEQUENCE [LARGE SCALE GENOMIC DNA]</scope>
    <source>
        <strain evidence="4">NkOx7-02</strain>
    </source>
</reference>
<comment type="similarity">
    <text evidence="1">Belongs to the LeuD family. LeuD type 2 subfamily.</text>
</comment>
<accession>A0A388TFA5</accession>
<evidence type="ECO:0000313" key="5">
    <source>
        <dbReference type="Proteomes" id="UP000275925"/>
    </source>
</evidence>
<evidence type="ECO:0000256" key="1">
    <source>
        <dbReference type="ARBA" id="ARBA00009869"/>
    </source>
</evidence>
<dbReference type="Pfam" id="PF00694">
    <property type="entry name" value="Aconitase_C"/>
    <property type="match status" value="1"/>
</dbReference>
<dbReference type="CDD" id="cd01577">
    <property type="entry name" value="IPMI_Swivel"/>
    <property type="match status" value="1"/>
</dbReference>
<evidence type="ECO:0000256" key="2">
    <source>
        <dbReference type="ARBA" id="ARBA00023239"/>
    </source>
</evidence>
<comment type="caution">
    <text evidence="4">The sequence shown here is derived from an EMBL/GenBank/DDBJ whole genome shotgun (WGS) entry which is preliminary data.</text>
</comment>
<dbReference type="PANTHER" id="PTHR43345:SF2">
    <property type="entry name" value="3-ISOPROPYLMALATE DEHYDRATASE SMALL SUBUNIT 1"/>
    <property type="match status" value="1"/>
</dbReference>
<keyword evidence="2" id="KW-0456">Lyase</keyword>
<evidence type="ECO:0000313" key="4">
    <source>
        <dbReference type="EMBL" id="GBR75532.1"/>
    </source>
</evidence>
<dbReference type="EMBL" id="BGZO01000003">
    <property type="protein sequence ID" value="GBR75532.1"/>
    <property type="molecule type" value="Genomic_DNA"/>
</dbReference>
<dbReference type="GO" id="GO:0016836">
    <property type="term" value="F:hydro-lyase activity"/>
    <property type="evidence" value="ECO:0007669"/>
    <property type="project" value="InterPro"/>
</dbReference>
<dbReference type="InterPro" id="IPR011827">
    <property type="entry name" value="LeuD_type2/HacB/DmdB"/>
</dbReference>
<dbReference type="AlphaFoldDB" id="A0A388TFA5"/>
<protein>
    <submittedName>
        <fullName evidence="4">3-isopropylmalate dehydratase small subunit</fullName>
    </submittedName>
</protein>
<dbReference type="SUPFAM" id="SSF52016">
    <property type="entry name" value="LeuD/IlvD-like"/>
    <property type="match status" value="1"/>
</dbReference>
<dbReference type="PANTHER" id="PTHR43345">
    <property type="entry name" value="3-ISOPROPYLMALATE DEHYDRATASE SMALL SUBUNIT 2-RELATED-RELATED"/>
    <property type="match status" value="1"/>
</dbReference>
<keyword evidence="5" id="KW-1185">Reference proteome</keyword>
<dbReference type="NCBIfam" id="TIGR02087">
    <property type="entry name" value="LEUD_arch"/>
    <property type="match status" value="1"/>
</dbReference>
<name>A0A388TFA5_9BACT</name>
<evidence type="ECO:0000259" key="3">
    <source>
        <dbReference type="Pfam" id="PF00694"/>
    </source>
</evidence>
<sequence>MADIMGRVFVVGDDIDTDQIIPARYLTTMDPQELARNAMRDLDPRYGAFLTADNKCVYQIIVARHNFGCGSSREHAPIALAAAGIRAVIANSFARIYYRNSVNGGRSIYPLETADDIAAQVKTGDELEIDLDKLLVRKLVNGQTFALKDFGPLKEIIDCGGLTAYNKQHP</sequence>
<gene>
    <name evidence="4" type="primary">leuD</name>
    <name evidence="4" type="ORF">NO2_0197</name>
</gene>
<dbReference type="Gene3D" id="3.20.19.10">
    <property type="entry name" value="Aconitase, domain 4"/>
    <property type="match status" value="1"/>
</dbReference>
<dbReference type="Proteomes" id="UP000275925">
    <property type="component" value="Unassembled WGS sequence"/>
</dbReference>
<dbReference type="InterPro" id="IPR050075">
    <property type="entry name" value="LeuD"/>
</dbReference>
<proteinExistence type="inferred from homology"/>
<dbReference type="InterPro" id="IPR015928">
    <property type="entry name" value="Aconitase/3IPM_dehydase_swvl"/>
</dbReference>
<dbReference type="InterPro" id="IPR000573">
    <property type="entry name" value="AconitaseA/IPMdHydase_ssu_swvl"/>
</dbReference>
<dbReference type="InterPro" id="IPR033940">
    <property type="entry name" value="IPMI_Swivel"/>
</dbReference>
<organism evidence="4 5">
    <name type="scientific">Candidatus Termititenax persephonae</name>
    <dbReference type="NCBI Taxonomy" id="2218525"/>
    <lineage>
        <taxon>Bacteria</taxon>
        <taxon>Bacillati</taxon>
        <taxon>Candidatus Margulisiibacteriota</taxon>
        <taxon>Candidatus Termititenacia</taxon>
        <taxon>Candidatus Termititenacales</taxon>
        <taxon>Candidatus Termititenacaceae</taxon>
        <taxon>Candidatus Termititenax</taxon>
    </lineage>
</organism>